<dbReference type="GO" id="GO:0016787">
    <property type="term" value="F:hydrolase activity"/>
    <property type="evidence" value="ECO:0007669"/>
    <property type="project" value="UniProtKB-KW"/>
</dbReference>
<dbReference type="SMART" id="SM00490">
    <property type="entry name" value="HELICc"/>
    <property type="match status" value="1"/>
</dbReference>
<comment type="caution">
    <text evidence="8">The sequence shown here is derived from an EMBL/GenBank/DDBJ whole genome shotgun (WGS) entry which is preliminary data.</text>
</comment>
<proteinExistence type="predicted"/>
<sequence>MITKPFLQEAWAKAGFVSLTAIQQKCIPSILEGKDIIAESPTGTGKTLAYLLPLLERINPGQKDIQAVILAPTRELVMQIHQEVQKFSEGGGILGVSLIGGADIKRQIEKLKKHPQIVVGTPGRVQELVTAKKMKMHEVKTIVVDEADQILEMGLMNTIKEVVKTTLRDRQLLFFSATISERVEKEGKEMMKDPDVIRITKQSMPDSRVEHIYFICEKRDKIDLLRRIVKITSPKAIAFVTGTSDFNELAAKLEYKGIPVGVLHGELKKTERETIIKNFRADKFPLLVATDVAARGLDIQGLSHVIHFDLPDTVEQYVHRSGRTGRMGAEGTVISIITNYQEGVLKKFSNQLGIPIQKKTLFMDRIVDQKPVRPKTKSARPSKTGKKKSRQSHSHQIK</sequence>
<protein>
    <submittedName>
        <fullName evidence="8">DEAD/DEAH box helicase</fullName>
        <ecNumber evidence="8">3.6.4.-</ecNumber>
    </submittedName>
</protein>
<dbReference type="InterPro" id="IPR027417">
    <property type="entry name" value="P-loop_NTPase"/>
</dbReference>
<feature type="domain" description="Helicase C-terminal" evidence="7">
    <location>
        <begin position="223"/>
        <end position="367"/>
    </location>
</feature>
<dbReference type="InterPro" id="IPR044742">
    <property type="entry name" value="DEAD/DEAH_RhlB"/>
</dbReference>
<dbReference type="InterPro" id="IPR050547">
    <property type="entry name" value="DEAD_box_RNA_helicases"/>
</dbReference>
<evidence type="ECO:0000256" key="4">
    <source>
        <dbReference type="ARBA" id="ARBA00022840"/>
    </source>
</evidence>
<gene>
    <name evidence="8" type="ORF">ACFO8Q_04955</name>
</gene>
<organism evidence="8 9">
    <name type="scientific">Effusibacillus consociatus</name>
    <dbReference type="NCBI Taxonomy" id="1117041"/>
    <lineage>
        <taxon>Bacteria</taxon>
        <taxon>Bacillati</taxon>
        <taxon>Bacillota</taxon>
        <taxon>Bacilli</taxon>
        <taxon>Bacillales</taxon>
        <taxon>Alicyclobacillaceae</taxon>
        <taxon>Effusibacillus</taxon>
    </lineage>
</organism>
<evidence type="ECO:0000259" key="6">
    <source>
        <dbReference type="PROSITE" id="PS51192"/>
    </source>
</evidence>
<keyword evidence="4" id="KW-0067">ATP-binding</keyword>
<evidence type="ECO:0000313" key="8">
    <source>
        <dbReference type="EMBL" id="MFC4766723.1"/>
    </source>
</evidence>
<dbReference type="Proteomes" id="UP001596002">
    <property type="component" value="Unassembled WGS sequence"/>
</dbReference>
<reference evidence="9" key="1">
    <citation type="journal article" date="2019" name="Int. J. Syst. Evol. Microbiol.">
        <title>The Global Catalogue of Microorganisms (GCM) 10K type strain sequencing project: providing services to taxonomists for standard genome sequencing and annotation.</title>
        <authorList>
            <consortium name="The Broad Institute Genomics Platform"/>
            <consortium name="The Broad Institute Genome Sequencing Center for Infectious Disease"/>
            <person name="Wu L."/>
            <person name="Ma J."/>
        </authorList>
    </citation>
    <scope>NUCLEOTIDE SEQUENCE [LARGE SCALE GENOMIC DNA]</scope>
    <source>
        <strain evidence="9">WYCCWR 12678</strain>
    </source>
</reference>
<dbReference type="RefSeq" id="WP_380024673.1">
    <property type="nucleotide sequence ID" value="NZ_JBHSHC010000029.1"/>
</dbReference>
<evidence type="ECO:0000259" key="7">
    <source>
        <dbReference type="PROSITE" id="PS51194"/>
    </source>
</evidence>
<evidence type="ECO:0000256" key="2">
    <source>
        <dbReference type="ARBA" id="ARBA00022801"/>
    </source>
</evidence>
<evidence type="ECO:0000256" key="3">
    <source>
        <dbReference type="ARBA" id="ARBA00022806"/>
    </source>
</evidence>
<name>A0ABV9PZ33_9BACL</name>
<dbReference type="InterPro" id="IPR001650">
    <property type="entry name" value="Helicase_C-like"/>
</dbReference>
<feature type="compositionally biased region" description="Basic residues" evidence="5">
    <location>
        <begin position="372"/>
        <end position="398"/>
    </location>
</feature>
<dbReference type="GO" id="GO:0004386">
    <property type="term" value="F:helicase activity"/>
    <property type="evidence" value="ECO:0007669"/>
    <property type="project" value="UniProtKB-KW"/>
</dbReference>
<dbReference type="EC" id="3.6.4.-" evidence="8"/>
<dbReference type="PROSITE" id="PS51194">
    <property type="entry name" value="HELICASE_CTER"/>
    <property type="match status" value="1"/>
</dbReference>
<dbReference type="CDD" id="cd00268">
    <property type="entry name" value="DEADc"/>
    <property type="match status" value="1"/>
</dbReference>
<keyword evidence="3 8" id="KW-0347">Helicase</keyword>
<dbReference type="EMBL" id="JBHSHC010000029">
    <property type="protein sequence ID" value="MFC4766723.1"/>
    <property type="molecule type" value="Genomic_DNA"/>
</dbReference>
<dbReference type="InterPro" id="IPR014001">
    <property type="entry name" value="Helicase_ATP-bd"/>
</dbReference>
<dbReference type="CDD" id="cd18787">
    <property type="entry name" value="SF2_C_DEAD"/>
    <property type="match status" value="1"/>
</dbReference>
<evidence type="ECO:0000256" key="5">
    <source>
        <dbReference type="SAM" id="MobiDB-lite"/>
    </source>
</evidence>
<dbReference type="PANTHER" id="PTHR47963">
    <property type="entry name" value="DEAD-BOX ATP-DEPENDENT RNA HELICASE 47, MITOCHONDRIAL"/>
    <property type="match status" value="1"/>
</dbReference>
<keyword evidence="9" id="KW-1185">Reference proteome</keyword>
<keyword evidence="1" id="KW-0547">Nucleotide-binding</keyword>
<dbReference type="PANTHER" id="PTHR47963:SF7">
    <property type="entry name" value="ATP-DEPENDENT RNA HELICASE YFML-RELATED"/>
    <property type="match status" value="1"/>
</dbReference>
<dbReference type="SUPFAM" id="SSF52540">
    <property type="entry name" value="P-loop containing nucleoside triphosphate hydrolases"/>
    <property type="match status" value="1"/>
</dbReference>
<dbReference type="PROSITE" id="PS51192">
    <property type="entry name" value="HELICASE_ATP_BIND_1"/>
    <property type="match status" value="1"/>
</dbReference>
<dbReference type="Pfam" id="PF00270">
    <property type="entry name" value="DEAD"/>
    <property type="match status" value="1"/>
</dbReference>
<feature type="region of interest" description="Disordered" evidence="5">
    <location>
        <begin position="367"/>
        <end position="398"/>
    </location>
</feature>
<keyword evidence="2 8" id="KW-0378">Hydrolase</keyword>
<dbReference type="SMART" id="SM00487">
    <property type="entry name" value="DEXDc"/>
    <property type="match status" value="1"/>
</dbReference>
<dbReference type="Pfam" id="PF00271">
    <property type="entry name" value="Helicase_C"/>
    <property type="match status" value="1"/>
</dbReference>
<evidence type="ECO:0000313" key="9">
    <source>
        <dbReference type="Proteomes" id="UP001596002"/>
    </source>
</evidence>
<accession>A0ABV9PZ33</accession>
<dbReference type="InterPro" id="IPR011545">
    <property type="entry name" value="DEAD/DEAH_box_helicase_dom"/>
</dbReference>
<feature type="domain" description="Helicase ATP-binding" evidence="6">
    <location>
        <begin position="27"/>
        <end position="197"/>
    </location>
</feature>
<evidence type="ECO:0000256" key="1">
    <source>
        <dbReference type="ARBA" id="ARBA00022741"/>
    </source>
</evidence>
<dbReference type="Gene3D" id="3.40.50.300">
    <property type="entry name" value="P-loop containing nucleotide triphosphate hydrolases"/>
    <property type="match status" value="2"/>
</dbReference>